<dbReference type="Pfam" id="PF07730">
    <property type="entry name" value="HisKA_3"/>
    <property type="match status" value="1"/>
</dbReference>
<dbReference type="SMART" id="SM00086">
    <property type="entry name" value="PAC"/>
    <property type="match status" value="4"/>
</dbReference>
<dbReference type="InterPro" id="IPR036890">
    <property type="entry name" value="HATPase_C_sf"/>
</dbReference>
<dbReference type="CDD" id="cd00130">
    <property type="entry name" value="PAS"/>
    <property type="match status" value="4"/>
</dbReference>
<sequence>MKERENKFNVDVEALFASSVDLICLIDKNGLFIKVSDSSLAILGYTPDELASKPFIDFVHEEDVEKTSLAEKSLLLNDKLMQFENRYYRKDRSVITIAWTVRLDKSSGVLYCIGRDNTESSRVKAELQRSNERYFFVTQATHDAVWDWDIIKGQVTWGGGTKEFFGYELNERSTDKFLWKSRVHPDDVEIVMAGIRQALEHDDQWKMEYRFLRPDETYAFVSDKAIILRDSYGKAVRMIGAMRDDTDRKLAEIRLASSESRFKSLVQEGSDLIAIIDANGVYQYVSPTSEHVLGIKPEEFLGKNAFDFIHPDDREATMKMLQKIALEETVQLPPFRFQNAQGEWRWIDTILTNRMNSPSIGGIVANSRDITQRRAVLEKLEILSLIAKQTSNPVIITDPDRKITWVNDAFVRLTEYTLEEVKGKYPTAVLAGPDTSVEALETISGIQDTLQPVEVEVAFYSKSGNKYIVDVQIQPILGEDGRVIRFFGMHHDVTEKKNLERKLLAEQKERERKIAEEVILAQDKERSEIGRELHDNINQVLTTARLYLDLVQAGHQHHEELLERSRQYIEQCISEIRSISQRLCAYVVDESLALLLSELIRSVELTERLKVSLTMTGWDENLITNEHKIAIYRIVQEQLNNILKYAKATQASVILKYAGGELSLAVTDNGIGFHYDPKNTGTGLKNIMNRASVYYGRVEIITSEGNGCTMKLSFQLSPGNPSS</sequence>
<dbReference type="Pfam" id="PF08447">
    <property type="entry name" value="PAS_3"/>
    <property type="match status" value="3"/>
</dbReference>
<evidence type="ECO:0000256" key="2">
    <source>
        <dbReference type="ARBA" id="ARBA00012438"/>
    </source>
</evidence>
<dbReference type="SUPFAM" id="SSF55874">
    <property type="entry name" value="ATPase domain of HSP90 chaperone/DNA topoisomerase II/histidine kinase"/>
    <property type="match status" value="1"/>
</dbReference>
<dbReference type="PROSITE" id="PS50113">
    <property type="entry name" value="PAC"/>
    <property type="match status" value="2"/>
</dbReference>
<evidence type="ECO:0000256" key="3">
    <source>
        <dbReference type="ARBA" id="ARBA00022553"/>
    </source>
</evidence>
<evidence type="ECO:0000256" key="4">
    <source>
        <dbReference type="ARBA" id="ARBA00022679"/>
    </source>
</evidence>
<dbReference type="InterPro" id="IPR005467">
    <property type="entry name" value="His_kinase_dom"/>
</dbReference>
<dbReference type="Gene3D" id="3.30.565.10">
    <property type="entry name" value="Histidine kinase-like ATPase, C-terminal domain"/>
    <property type="match status" value="1"/>
</dbReference>
<dbReference type="AlphaFoldDB" id="A0A4R4DVV0"/>
<keyword evidence="3" id="KW-0597">Phosphoprotein</keyword>
<dbReference type="InterPro" id="IPR000700">
    <property type="entry name" value="PAS-assoc_C"/>
</dbReference>
<dbReference type="InterPro" id="IPR013655">
    <property type="entry name" value="PAS_fold_3"/>
</dbReference>
<protein>
    <recommendedName>
        <fullName evidence="2">histidine kinase</fullName>
        <ecNumber evidence="2">2.7.13.3</ecNumber>
    </recommendedName>
</protein>
<evidence type="ECO:0000259" key="8">
    <source>
        <dbReference type="PROSITE" id="PS50112"/>
    </source>
</evidence>
<dbReference type="InterPro" id="IPR052162">
    <property type="entry name" value="Sensor_kinase/Photoreceptor"/>
</dbReference>
<dbReference type="Gene3D" id="3.30.450.20">
    <property type="entry name" value="PAS domain"/>
    <property type="match status" value="4"/>
</dbReference>
<keyword evidence="5" id="KW-0418">Kinase</keyword>
<evidence type="ECO:0000259" key="7">
    <source>
        <dbReference type="PROSITE" id="PS50109"/>
    </source>
</evidence>
<feature type="domain" description="PAS" evidence="8">
    <location>
        <begin position="130"/>
        <end position="202"/>
    </location>
</feature>
<organism evidence="10 11">
    <name type="scientific">Flaviaesturariibacter aridisoli</name>
    <dbReference type="NCBI Taxonomy" id="2545761"/>
    <lineage>
        <taxon>Bacteria</taxon>
        <taxon>Pseudomonadati</taxon>
        <taxon>Bacteroidota</taxon>
        <taxon>Chitinophagia</taxon>
        <taxon>Chitinophagales</taxon>
        <taxon>Chitinophagaceae</taxon>
        <taxon>Flaviaestuariibacter</taxon>
    </lineage>
</organism>
<dbReference type="Pfam" id="PF02518">
    <property type="entry name" value="HATPase_c"/>
    <property type="match status" value="1"/>
</dbReference>
<dbReference type="InterPro" id="IPR003594">
    <property type="entry name" value="HATPase_dom"/>
</dbReference>
<dbReference type="GO" id="GO:0000155">
    <property type="term" value="F:phosphorelay sensor kinase activity"/>
    <property type="evidence" value="ECO:0007669"/>
    <property type="project" value="InterPro"/>
</dbReference>
<feature type="domain" description="PAC" evidence="9">
    <location>
        <begin position="205"/>
        <end position="257"/>
    </location>
</feature>
<accession>A0A4R4DVV0</accession>
<name>A0A4R4DVV0_9BACT</name>
<dbReference type="EC" id="2.7.13.3" evidence="2"/>
<dbReference type="Proteomes" id="UP000295164">
    <property type="component" value="Unassembled WGS sequence"/>
</dbReference>
<dbReference type="GO" id="GO:0046983">
    <property type="term" value="F:protein dimerization activity"/>
    <property type="evidence" value="ECO:0007669"/>
    <property type="project" value="InterPro"/>
</dbReference>
<evidence type="ECO:0000256" key="5">
    <source>
        <dbReference type="ARBA" id="ARBA00022777"/>
    </source>
</evidence>
<dbReference type="InterPro" id="IPR000014">
    <property type="entry name" value="PAS"/>
</dbReference>
<gene>
    <name evidence="10" type="ORF">E0486_14840</name>
</gene>
<dbReference type="PROSITE" id="PS50109">
    <property type="entry name" value="HIS_KIN"/>
    <property type="match status" value="1"/>
</dbReference>
<dbReference type="EMBL" id="SKFH01000031">
    <property type="protein sequence ID" value="TCZ67903.1"/>
    <property type="molecule type" value="Genomic_DNA"/>
</dbReference>
<dbReference type="InterPro" id="IPR035965">
    <property type="entry name" value="PAS-like_dom_sf"/>
</dbReference>
<evidence type="ECO:0000259" key="9">
    <source>
        <dbReference type="PROSITE" id="PS50113"/>
    </source>
</evidence>
<dbReference type="OrthoDB" id="1489936at2"/>
<dbReference type="PANTHER" id="PTHR43304">
    <property type="entry name" value="PHYTOCHROME-LIKE PROTEIN CPH1"/>
    <property type="match status" value="1"/>
</dbReference>
<dbReference type="Gene3D" id="1.20.5.1930">
    <property type="match status" value="1"/>
</dbReference>
<evidence type="ECO:0000256" key="1">
    <source>
        <dbReference type="ARBA" id="ARBA00000085"/>
    </source>
</evidence>
<feature type="coiled-coil region" evidence="6">
    <location>
        <begin position="496"/>
        <end position="525"/>
    </location>
</feature>
<feature type="domain" description="PAS" evidence="8">
    <location>
        <begin position="379"/>
        <end position="453"/>
    </location>
</feature>
<dbReference type="PANTHER" id="PTHR43304:SF1">
    <property type="entry name" value="PAC DOMAIN-CONTAINING PROTEIN"/>
    <property type="match status" value="1"/>
</dbReference>
<evidence type="ECO:0000313" key="10">
    <source>
        <dbReference type="EMBL" id="TCZ67903.1"/>
    </source>
</evidence>
<dbReference type="InterPro" id="IPR011712">
    <property type="entry name" value="Sig_transdc_His_kin_sub3_dim/P"/>
</dbReference>
<keyword evidence="4" id="KW-0808">Transferase</keyword>
<reference evidence="10 11" key="1">
    <citation type="submission" date="2019-03" db="EMBL/GenBank/DDBJ databases">
        <authorList>
            <person name="Kim M.K.M."/>
        </authorList>
    </citation>
    <scope>NUCLEOTIDE SEQUENCE [LARGE SCALE GENOMIC DNA]</scope>
    <source>
        <strain evidence="10 11">17J68-15</strain>
    </source>
</reference>
<dbReference type="RefSeq" id="WP_131853167.1">
    <property type="nucleotide sequence ID" value="NZ_SKFH01000031.1"/>
</dbReference>
<feature type="domain" description="PAS" evidence="8">
    <location>
        <begin position="258"/>
        <end position="328"/>
    </location>
</feature>
<dbReference type="NCBIfam" id="TIGR00229">
    <property type="entry name" value="sensory_box"/>
    <property type="match status" value="3"/>
</dbReference>
<evidence type="ECO:0000256" key="6">
    <source>
        <dbReference type="SAM" id="Coils"/>
    </source>
</evidence>
<dbReference type="SUPFAM" id="SSF55785">
    <property type="entry name" value="PYP-like sensor domain (PAS domain)"/>
    <property type="match status" value="4"/>
</dbReference>
<dbReference type="Pfam" id="PF13426">
    <property type="entry name" value="PAS_9"/>
    <property type="match status" value="1"/>
</dbReference>
<comment type="caution">
    <text evidence="10">The sequence shown here is derived from an EMBL/GenBank/DDBJ whole genome shotgun (WGS) entry which is preliminary data.</text>
</comment>
<dbReference type="InterPro" id="IPR001610">
    <property type="entry name" value="PAC"/>
</dbReference>
<feature type="domain" description="PAC" evidence="9">
    <location>
        <begin position="453"/>
        <end position="505"/>
    </location>
</feature>
<keyword evidence="11" id="KW-1185">Reference proteome</keyword>
<keyword evidence="6" id="KW-0175">Coiled coil</keyword>
<comment type="catalytic activity">
    <reaction evidence="1">
        <text>ATP + protein L-histidine = ADP + protein N-phospho-L-histidine.</text>
        <dbReference type="EC" id="2.7.13.3"/>
    </reaction>
</comment>
<dbReference type="PROSITE" id="PS50112">
    <property type="entry name" value="PAS"/>
    <property type="match status" value="4"/>
</dbReference>
<evidence type="ECO:0000313" key="11">
    <source>
        <dbReference type="Proteomes" id="UP000295164"/>
    </source>
</evidence>
<dbReference type="SMART" id="SM00091">
    <property type="entry name" value="PAS"/>
    <property type="match status" value="4"/>
</dbReference>
<dbReference type="CDD" id="cd16917">
    <property type="entry name" value="HATPase_UhpB-NarQ-NarX-like"/>
    <property type="match status" value="1"/>
</dbReference>
<feature type="domain" description="PAS" evidence="8">
    <location>
        <begin position="4"/>
        <end position="78"/>
    </location>
</feature>
<proteinExistence type="predicted"/>
<dbReference type="GO" id="GO:0016020">
    <property type="term" value="C:membrane"/>
    <property type="evidence" value="ECO:0007669"/>
    <property type="project" value="InterPro"/>
</dbReference>
<feature type="domain" description="Histidine kinase" evidence="7">
    <location>
        <begin position="528"/>
        <end position="718"/>
    </location>
</feature>